<evidence type="ECO:0000256" key="2">
    <source>
        <dbReference type="ARBA" id="ARBA00023125"/>
    </source>
</evidence>
<dbReference type="InterPro" id="IPR035418">
    <property type="entry name" value="AraC-bd_2"/>
</dbReference>
<keyword evidence="1" id="KW-0805">Transcription regulation</keyword>
<reference evidence="6" key="1">
    <citation type="journal article" date="2019" name="Int. J. Syst. Evol. Microbiol.">
        <title>The Global Catalogue of Microorganisms (GCM) 10K type strain sequencing project: providing services to taxonomists for standard genome sequencing and annotation.</title>
        <authorList>
            <consortium name="The Broad Institute Genomics Platform"/>
            <consortium name="The Broad Institute Genome Sequencing Center for Infectious Disease"/>
            <person name="Wu L."/>
            <person name="Ma J."/>
        </authorList>
    </citation>
    <scope>NUCLEOTIDE SEQUENCE [LARGE SCALE GENOMIC DNA]</scope>
    <source>
        <strain evidence="6">JCM 6922</strain>
    </source>
</reference>
<dbReference type="PANTHER" id="PTHR46796">
    <property type="entry name" value="HTH-TYPE TRANSCRIPTIONAL ACTIVATOR RHAS-RELATED"/>
    <property type="match status" value="1"/>
</dbReference>
<dbReference type="RefSeq" id="WP_344600109.1">
    <property type="nucleotide sequence ID" value="NZ_BAAATK010000004.1"/>
</dbReference>
<evidence type="ECO:0000259" key="4">
    <source>
        <dbReference type="PROSITE" id="PS01124"/>
    </source>
</evidence>
<dbReference type="SUPFAM" id="SSF46689">
    <property type="entry name" value="Homeodomain-like"/>
    <property type="match status" value="2"/>
</dbReference>
<dbReference type="InterPro" id="IPR018062">
    <property type="entry name" value="HTH_AraC-typ_CS"/>
</dbReference>
<evidence type="ECO:0000313" key="5">
    <source>
        <dbReference type="EMBL" id="GAA2425372.1"/>
    </source>
</evidence>
<evidence type="ECO:0000256" key="3">
    <source>
        <dbReference type="ARBA" id="ARBA00023163"/>
    </source>
</evidence>
<proteinExistence type="predicted"/>
<gene>
    <name evidence="5" type="ORF">GCM10010421_10060</name>
</gene>
<comment type="caution">
    <text evidence="5">The sequence shown here is derived from an EMBL/GenBank/DDBJ whole genome shotgun (WGS) entry which is preliminary data.</text>
</comment>
<keyword evidence="6" id="KW-1185">Reference proteome</keyword>
<name>A0ABP5WGE8_9ACTN</name>
<accession>A0ABP5WGE8</accession>
<dbReference type="Pfam" id="PF12833">
    <property type="entry name" value="HTH_18"/>
    <property type="match status" value="1"/>
</dbReference>
<evidence type="ECO:0000313" key="6">
    <source>
        <dbReference type="Proteomes" id="UP001500460"/>
    </source>
</evidence>
<organism evidence="5 6">
    <name type="scientific">Streptomyces glaucus</name>
    <dbReference type="NCBI Taxonomy" id="284029"/>
    <lineage>
        <taxon>Bacteria</taxon>
        <taxon>Bacillati</taxon>
        <taxon>Actinomycetota</taxon>
        <taxon>Actinomycetes</taxon>
        <taxon>Kitasatosporales</taxon>
        <taxon>Streptomycetaceae</taxon>
        <taxon>Streptomyces</taxon>
    </lineage>
</organism>
<dbReference type="InterPro" id="IPR050204">
    <property type="entry name" value="AraC_XylS_family_regulators"/>
</dbReference>
<protein>
    <submittedName>
        <fullName evidence="5">Helix-turn-helix domain-containing protein</fullName>
    </submittedName>
</protein>
<feature type="domain" description="HTH araC/xylS-type" evidence="4">
    <location>
        <begin position="219"/>
        <end position="321"/>
    </location>
</feature>
<dbReference type="PROSITE" id="PS01124">
    <property type="entry name" value="HTH_ARAC_FAMILY_2"/>
    <property type="match status" value="1"/>
</dbReference>
<evidence type="ECO:0000256" key="1">
    <source>
        <dbReference type="ARBA" id="ARBA00023015"/>
    </source>
</evidence>
<keyword evidence="2" id="KW-0238">DNA-binding</keyword>
<dbReference type="PROSITE" id="PS00041">
    <property type="entry name" value="HTH_ARAC_FAMILY_1"/>
    <property type="match status" value="1"/>
</dbReference>
<keyword evidence="3" id="KW-0804">Transcription</keyword>
<dbReference type="InterPro" id="IPR018060">
    <property type="entry name" value="HTH_AraC"/>
</dbReference>
<dbReference type="Pfam" id="PF14525">
    <property type="entry name" value="AraC_binding_2"/>
    <property type="match status" value="1"/>
</dbReference>
<sequence length="339" mass="37711">MIGTTFRSENVPAGVRFDAWRELLDRSRSSESSSDHATDFWAECRLMELGPVTVLPLSCAPTRYWRDAQMIRRSAPERFHLSLLLQGDMTLVCDGRAETFRPGDLHLVDSSRPYDLRLAADHHGRVITGIGVDLPKVLLPLPPHRIRELLGRRLPGREGVGALLTQFITGLERQADSLQSTDAPRLGTVVLDLLSAWFAQLLDANTALTPETQRNVLEEHILTFIRQNLHDPELTPPVIAAAHHISLSYLHRVFRRSQGETVAAWIRGQRLEAARRDLADPALRGTPIYAIAARWGLPRASDFTRAFLAAYGSPPSEFRHQALSAFGHGHVPETCGAVV</sequence>
<dbReference type="EMBL" id="BAAATK010000004">
    <property type="protein sequence ID" value="GAA2425372.1"/>
    <property type="molecule type" value="Genomic_DNA"/>
</dbReference>
<dbReference type="InterPro" id="IPR009057">
    <property type="entry name" value="Homeodomain-like_sf"/>
</dbReference>
<dbReference type="Proteomes" id="UP001500460">
    <property type="component" value="Unassembled WGS sequence"/>
</dbReference>
<dbReference type="Gene3D" id="1.10.10.60">
    <property type="entry name" value="Homeodomain-like"/>
    <property type="match status" value="1"/>
</dbReference>
<dbReference type="SMART" id="SM00342">
    <property type="entry name" value="HTH_ARAC"/>
    <property type="match status" value="1"/>
</dbReference>
<dbReference type="PANTHER" id="PTHR46796:SF6">
    <property type="entry name" value="ARAC SUBFAMILY"/>
    <property type="match status" value="1"/>
</dbReference>